<dbReference type="Gene3D" id="3.40.50.850">
    <property type="entry name" value="Isochorismatase-like"/>
    <property type="match status" value="1"/>
</dbReference>
<dbReference type="EMBL" id="JACJID010000001">
    <property type="protein sequence ID" value="MBA8924150.1"/>
    <property type="molecule type" value="Genomic_DNA"/>
</dbReference>
<keyword evidence="3" id="KW-0456">Lyase</keyword>
<dbReference type="InterPro" id="IPR000868">
    <property type="entry name" value="Isochorismatase-like_dom"/>
</dbReference>
<dbReference type="Pfam" id="PF00857">
    <property type="entry name" value="Isochorismatase"/>
    <property type="match status" value="1"/>
</dbReference>
<dbReference type="SUPFAM" id="SSF52499">
    <property type="entry name" value="Isochorismatase-like hydrolases"/>
    <property type="match status" value="1"/>
</dbReference>
<evidence type="ECO:0000313" key="4">
    <source>
        <dbReference type="Proteomes" id="UP000517916"/>
    </source>
</evidence>
<evidence type="ECO:0000259" key="2">
    <source>
        <dbReference type="Pfam" id="PF00857"/>
    </source>
</evidence>
<accession>A0ABR6BBF4</accession>
<organism evidence="3 4">
    <name type="scientific">Kutzneria viridogrisea</name>
    <dbReference type="NCBI Taxonomy" id="47990"/>
    <lineage>
        <taxon>Bacteria</taxon>
        <taxon>Bacillati</taxon>
        <taxon>Actinomycetota</taxon>
        <taxon>Actinomycetes</taxon>
        <taxon>Pseudonocardiales</taxon>
        <taxon>Pseudonocardiaceae</taxon>
        <taxon>Kutzneria</taxon>
    </lineage>
</organism>
<proteinExistence type="predicted"/>
<protein>
    <submittedName>
        <fullName evidence="3">Bifunctional isochorismate lyase/aryl carrier protein</fullName>
        <ecNumber evidence="3">3.3.2.1</ecNumber>
    </submittedName>
</protein>
<keyword evidence="4" id="KW-1185">Reference proteome</keyword>
<evidence type="ECO:0000256" key="1">
    <source>
        <dbReference type="ARBA" id="ARBA00022801"/>
    </source>
</evidence>
<dbReference type="InterPro" id="IPR016291">
    <property type="entry name" value="Isochorismatase"/>
</dbReference>
<reference evidence="3 4" key="1">
    <citation type="submission" date="2020-08" db="EMBL/GenBank/DDBJ databases">
        <title>Genomic Encyclopedia of Archaeal and Bacterial Type Strains, Phase II (KMG-II): from individual species to whole genera.</title>
        <authorList>
            <person name="Goeker M."/>
        </authorList>
    </citation>
    <scope>NUCLEOTIDE SEQUENCE [LARGE SCALE GENOMIC DNA]</scope>
    <source>
        <strain evidence="3 4">DSM 43850</strain>
    </source>
</reference>
<evidence type="ECO:0000313" key="3">
    <source>
        <dbReference type="EMBL" id="MBA8924150.1"/>
    </source>
</evidence>
<dbReference type="EC" id="3.3.2.1" evidence="3"/>
<comment type="caution">
    <text evidence="3">The sequence shown here is derived from an EMBL/GenBank/DDBJ whole genome shotgun (WGS) entry which is preliminary data.</text>
</comment>
<dbReference type="RefSeq" id="WP_182836620.1">
    <property type="nucleotide sequence ID" value="NZ_BAAABQ010000079.1"/>
</dbReference>
<dbReference type="PRINTS" id="PR01398">
    <property type="entry name" value="ISCHRISMTASE"/>
</dbReference>
<dbReference type="InterPro" id="IPR036380">
    <property type="entry name" value="Isochorismatase-like_sf"/>
</dbReference>
<sequence length="214" mass="23431">MGLPRIDPYPMPTETELPASRVSWRCEPDRAVLLIHDMQNHFLAPFQVDQSPVVELLANIAELRAAAHAAGIPVVYSAQPGGQTHEQRGLQLDMWGEGIGADPAAAEITEALTPADGDVRMTKWRYNAFHRTELAELLGGRDQLVITGIYAHIGCLMTAADAFMRDVRTFFVADAVADFSRADHEMAVRYAANRCGVVTSTARLIDQLKGTDSE</sequence>
<keyword evidence="1 3" id="KW-0378">Hydrolase</keyword>
<gene>
    <name evidence="3" type="ORF">BC739_001347</name>
</gene>
<dbReference type="GO" id="GO:0008908">
    <property type="term" value="F:isochorismatase activity"/>
    <property type="evidence" value="ECO:0007669"/>
    <property type="project" value="UniProtKB-EC"/>
</dbReference>
<dbReference type="InterPro" id="IPR050272">
    <property type="entry name" value="Isochorismatase-like_hydrls"/>
</dbReference>
<name>A0ABR6BBF4_9PSEU</name>
<dbReference type="PIRSF" id="PIRSF001111">
    <property type="entry name" value="Isochorismatase"/>
    <property type="match status" value="1"/>
</dbReference>
<dbReference type="GO" id="GO:0016829">
    <property type="term" value="F:lyase activity"/>
    <property type="evidence" value="ECO:0007669"/>
    <property type="project" value="UniProtKB-KW"/>
</dbReference>
<feature type="domain" description="Isochorismatase-like" evidence="2">
    <location>
        <begin position="32"/>
        <end position="202"/>
    </location>
</feature>
<dbReference type="Proteomes" id="UP000517916">
    <property type="component" value="Unassembled WGS sequence"/>
</dbReference>
<dbReference type="PANTHER" id="PTHR43540">
    <property type="entry name" value="PEROXYUREIDOACRYLATE/UREIDOACRYLATE AMIDOHYDROLASE-RELATED"/>
    <property type="match status" value="1"/>
</dbReference>
<dbReference type="PANTHER" id="PTHR43540:SF3">
    <property type="entry name" value="ENTEROBACTIN SYNTHASE COMPONENT B"/>
    <property type="match status" value="1"/>
</dbReference>